<protein>
    <submittedName>
        <fullName evidence="6">Tyrosine-type recombinase/integrase</fullName>
    </submittedName>
</protein>
<comment type="similarity">
    <text evidence="1">Belongs to the 'phage' integrase family.</text>
</comment>
<gene>
    <name evidence="6" type="ORF">OCL97_03970</name>
</gene>
<dbReference type="Proteomes" id="UP001598130">
    <property type="component" value="Unassembled WGS sequence"/>
</dbReference>
<dbReference type="Pfam" id="PF00589">
    <property type="entry name" value="Phage_integrase"/>
    <property type="match status" value="1"/>
</dbReference>
<name>A0ABW6CMJ3_9CAUL</name>
<dbReference type="InterPro" id="IPR013762">
    <property type="entry name" value="Integrase-like_cat_sf"/>
</dbReference>
<comment type="caution">
    <text evidence="6">The sequence shown here is derived from an EMBL/GenBank/DDBJ whole genome shotgun (WGS) entry which is preliminary data.</text>
</comment>
<dbReference type="InterPro" id="IPR050808">
    <property type="entry name" value="Phage_Integrase"/>
</dbReference>
<keyword evidence="7" id="KW-1185">Reference proteome</keyword>
<organism evidence="6 7">
    <name type="scientific">Phenylobacterium ferrooxidans</name>
    <dbReference type="NCBI Taxonomy" id="2982689"/>
    <lineage>
        <taxon>Bacteria</taxon>
        <taxon>Pseudomonadati</taxon>
        <taxon>Pseudomonadota</taxon>
        <taxon>Alphaproteobacteria</taxon>
        <taxon>Caulobacterales</taxon>
        <taxon>Caulobacteraceae</taxon>
        <taxon>Phenylobacterium</taxon>
    </lineage>
</organism>
<dbReference type="EMBL" id="JAOTJD010000005">
    <property type="protein sequence ID" value="MFD3263122.1"/>
    <property type="molecule type" value="Genomic_DNA"/>
</dbReference>
<dbReference type="Gene3D" id="1.10.150.130">
    <property type="match status" value="1"/>
</dbReference>
<evidence type="ECO:0000256" key="2">
    <source>
        <dbReference type="ARBA" id="ARBA00022908"/>
    </source>
</evidence>
<keyword evidence="2" id="KW-0229">DNA integration</keyword>
<dbReference type="PANTHER" id="PTHR30629">
    <property type="entry name" value="PROPHAGE INTEGRASE"/>
    <property type="match status" value="1"/>
</dbReference>
<evidence type="ECO:0000256" key="3">
    <source>
        <dbReference type="ARBA" id="ARBA00023125"/>
    </source>
</evidence>
<proteinExistence type="inferred from homology"/>
<dbReference type="PROSITE" id="PS51898">
    <property type="entry name" value="TYR_RECOMBINASE"/>
    <property type="match status" value="1"/>
</dbReference>
<dbReference type="PANTHER" id="PTHR30629:SF2">
    <property type="entry name" value="PROPHAGE INTEGRASE INTS-RELATED"/>
    <property type="match status" value="1"/>
</dbReference>
<evidence type="ECO:0000256" key="1">
    <source>
        <dbReference type="ARBA" id="ARBA00008857"/>
    </source>
</evidence>
<dbReference type="SUPFAM" id="SSF56349">
    <property type="entry name" value="DNA breaking-rejoining enzymes"/>
    <property type="match status" value="1"/>
</dbReference>
<dbReference type="Gene3D" id="1.10.443.10">
    <property type="entry name" value="Intergrase catalytic core"/>
    <property type="match status" value="1"/>
</dbReference>
<dbReference type="InterPro" id="IPR010998">
    <property type="entry name" value="Integrase_recombinase_N"/>
</dbReference>
<accession>A0ABW6CMJ3</accession>
<dbReference type="RefSeq" id="WP_377367795.1">
    <property type="nucleotide sequence ID" value="NZ_JAOTJD010000005.1"/>
</dbReference>
<evidence type="ECO:0000256" key="4">
    <source>
        <dbReference type="ARBA" id="ARBA00023172"/>
    </source>
</evidence>
<feature type="domain" description="Tyr recombinase" evidence="5">
    <location>
        <begin position="223"/>
        <end position="400"/>
    </location>
</feature>
<evidence type="ECO:0000313" key="7">
    <source>
        <dbReference type="Proteomes" id="UP001598130"/>
    </source>
</evidence>
<dbReference type="Gene3D" id="3.30.160.390">
    <property type="entry name" value="Integrase, DNA-binding domain"/>
    <property type="match status" value="1"/>
</dbReference>
<keyword evidence="3" id="KW-0238">DNA-binding</keyword>
<evidence type="ECO:0000259" key="5">
    <source>
        <dbReference type="PROSITE" id="PS51898"/>
    </source>
</evidence>
<reference evidence="6 7" key="1">
    <citation type="submission" date="2022-09" db="EMBL/GenBank/DDBJ databases">
        <title>New species of Phenylobacterium.</title>
        <authorList>
            <person name="Mieszkin S."/>
        </authorList>
    </citation>
    <scope>NUCLEOTIDE SEQUENCE [LARGE SCALE GENOMIC DNA]</scope>
    <source>
        <strain evidence="6 7">HK31-G</strain>
    </source>
</reference>
<evidence type="ECO:0000313" key="6">
    <source>
        <dbReference type="EMBL" id="MFD3263122.1"/>
    </source>
</evidence>
<keyword evidence="4" id="KW-0233">DNA recombination</keyword>
<dbReference type="InterPro" id="IPR038488">
    <property type="entry name" value="Integrase_DNA-bd_sf"/>
</dbReference>
<sequence>MITEAGIKAAIRNAPLSGKAVTELKDDGGRGEGRLALFVRLSGERVTTEWYAVWWRDEKRKMAKLGTYPTMGLADARKDFRENYAPVISAGGDPTGPRARRTREGATVKELFTAYVEHLKAAGKPSWSFAEHVLLGNIGAAKAFGEDTLANRVTVDDVRDHLATIYERGAIVKAGSARGYLHAAFGFAIRSANSYTSKVGLVDWGLAFNPVSAIPTDPDASRAGERHLTPAQLRSFWQWLEGRDDDSRVAPALRLEICTGQRVTEILQLGPAAYDKAEEMLDWSKTKNGMPHAIPLPTQAVPIMEKLIANKHGLYFPHAVRPDEPASIDSMEKLVQRYLKKFPAVPHFTPRDLRRTWKTLSGAAGIPKEVRDRLQNHAMKDVSSRHYDRYDYLVEKRAGMATWSAYLDRILAGELDNPVTKVEFGKAAEA</sequence>
<dbReference type="CDD" id="cd00801">
    <property type="entry name" value="INT_P4_C"/>
    <property type="match status" value="1"/>
</dbReference>
<dbReference type="InterPro" id="IPR011010">
    <property type="entry name" value="DNA_brk_join_enz"/>
</dbReference>
<dbReference type="InterPro" id="IPR002104">
    <property type="entry name" value="Integrase_catalytic"/>
</dbReference>